<keyword evidence="4 5" id="KW-0472">Membrane</keyword>
<dbReference type="Proteomes" id="UP000076420">
    <property type="component" value="Unassembled WGS sequence"/>
</dbReference>
<evidence type="ECO:0000256" key="2">
    <source>
        <dbReference type="ARBA" id="ARBA00022692"/>
    </source>
</evidence>
<gene>
    <name evidence="7" type="primary">106058817</name>
</gene>
<evidence type="ECO:0000313" key="7">
    <source>
        <dbReference type="EnsemblMetazoa" id="BGLB023743-PA"/>
    </source>
</evidence>
<evidence type="ECO:0000259" key="6">
    <source>
        <dbReference type="Pfam" id="PF23722"/>
    </source>
</evidence>
<dbReference type="KEGG" id="bgt:106058817"/>
<evidence type="ECO:0000256" key="4">
    <source>
        <dbReference type="ARBA" id="ARBA00023136"/>
    </source>
</evidence>
<dbReference type="VEuPathDB" id="VectorBase:BGLB023743"/>
<accession>A0A2C9KUP0</accession>
<dbReference type="PANTHER" id="PTHR21419:SF23">
    <property type="entry name" value="PROTEIN DEFECTIVE IN EXINE FORMATION 1"/>
    <property type="match status" value="1"/>
</dbReference>
<feature type="transmembrane region" description="Helical" evidence="5">
    <location>
        <begin position="637"/>
        <end position="659"/>
    </location>
</feature>
<dbReference type="SUPFAM" id="SSF69318">
    <property type="entry name" value="Integrin alpha N-terminal domain"/>
    <property type="match status" value="1"/>
</dbReference>
<protein>
    <recommendedName>
        <fullName evidence="6">DEX1 C-terminal domain-containing protein</fullName>
    </recommendedName>
</protein>
<name>A0A2C9KUP0_BIOGL</name>
<dbReference type="PANTHER" id="PTHR21419">
    <property type="match status" value="1"/>
</dbReference>
<dbReference type="Pfam" id="PF23722">
    <property type="entry name" value="Beta-sand_DEX1"/>
    <property type="match status" value="1"/>
</dbReference>
<feature type="transmembrane region" description="Helical" evidence="5">
    <location>
        <begin position="6"/>
        <end position="25"/>
    </location>
</feature>
<evidence type="ECO:0000256" key="5">
    <source>
        <dbReference type="SAM" id="Phobius"/>
    </source>
</evidence>
<dbReference type="GO" id="GO:0016020">
    <property type="term" value="C:membrane"/>
    <property type="evidence" value="ECO:0007669"/>
    <property type="project" value="UniProtKB-SubCell"/>
</dbReference>
<dbReference type="STRING" id="6526.A0A2C9KUP0"/>
<keyword evidence="3 5" id="KW-1133">Transmembrane helix</keyword>
<proteinExistence type="predicted"/>
<dbReference type="InterPro" id="IPR045232">
    <property type="entry name" value="FAM234"/>
</dbReference>
<dbReference type="InterPro" id="IPR015943">
    <property type="entry name" value="WD40/YVTN_repeat-like_dom_sf"/>
</dbReference>
<reference evidence="7" key="1">
    <citation type="submission" date="2020-05" db="UniProtKB">
        <authorList>
            <consortium name="EnsemblMetazoa"/>
        </authorList>
    </citation>
    <scope>IDENTIFICATION</scope>
    <source>
        <strain evidence="7">BB02</strain>
    </source>
</reference>
<feature type="domain" description="DEX1 C-terminal" evidence="6">
    <location>
        <begin position="543"/>
        <end position="635"/>
    </location>
</feature>
<dbReference type="OrthoDB" id="200924at2759"/>
<sequence length="678" mass="75135">MRAVRNIILHYIFVIIILFDIDLVLTEETKNIKNVAAQQRRCSYKIRKLWQTDISSFPFAASPLVTDIDGDGGLDIVAAPFGETLAVIEGETGKYLHDTSWPQHNLDKSVHSSALQFDIDGDGILDLLFVTSQGEGLFYTSLGHALPKYTFQLPAPYVHSSWFRDSHFVHYQNLRNYVSFTEKPGYIPVDPHVLSTPVLYNMSHLIFPVSCFYSDDDYNTTDGRGPWGERKFKNKFYLAAVAVLDLNAFMMFVGHGRNKDGQQEVSFIKMFFLELSESPVFNLFTPTVIDIDGKFGPPEIITGLSSGQLYVLSLEGSHRAGFPLTFANISGRVSAADLNDDGDLELVVLDAKGTAHCLSSKTAQLMWSTEIGGTSFAGSVVTNIDYDNYLDVVVATDQGKVFALSGVNGTILPHYPFKAGRRIVGHVLVTKFNVIKNANDLVFLSDDGILHILAADHSCLSQMALADSSFVDILTYNVVGMNRGMELIVSTSDGSLICLGSGMESSLEERVDLEYSILSKRLAYPSDTATHNNFYFSLLKPVILIDEATKLLKEVTGSFLEFTVNIFNSLPSQKFHLKVYLGSHLVHTVDQVSGDNSPLSINIRTPEQPGQAHIVVAVYDQFGFVYTDSIFLKFNQLILLDLQWLVLAPFIAMIIILLVNHGFPAKDLLPVTFPSKSK</sequence>
<keyword evidence="2 5" id="KW-0812">Transmembrane</keyword>
<dbReference type="InterPro" id="IPR056376">
    <property type="entry name" value="DEX1_C"/>
</dbReference>
<dbReference type="InterPro" id="IPR028994">
    <property type="entry name" value="Integrin_alpha_N"/>
</dbReference>
<dbReference type="EnsemblMetazoa" id="BGLB023743-RA">
    <property type="protein sequence ID" value="BGLB023743-PA"/>
    <property type="gene ID" value="BGLB023743"/>
</dbReference>
<evidence type="ECO:0000313" key="8">
    <source>
        <dbReference type="Proteomes" id="UP000076420"/>
    </source>
</evidence>
<dbReference type="Gene3D" id="2.130.10.10">
    <property type="entry name" value="YVTN repeat-like/Quinoprotein amine dehydrogenase"/>
    <property type="match status" value="1"/>
</dbReference>
<evidence type="ECO:0000256" key="3">
    <source>
        <dbReference type="ARBA" id="ARBA00022989"/>
    </source>
</evidence>
<evidence type="ECO:0000256" key="1">
    <source>
        <dbReference type="ARBA" id="ARBA00004167"/>
    </source>
</evidence>
<organism evidence="7 8">
    <name type="scientific">Biomphalaria glabrata</name>
    <name type="common">Bloodfluke planorb</name>
    <name type="synonym">Freshwater snail</name>
    <dbReference type="NCBI Taxonomy" id="6526"/>
    <lineage>
        <taxon>Eukaryota</taxon>
        <taxon>Metazoa</taxon>
        <taxon>Spiralia</taxon>
        <taxon>Lophotrochozoa</taxon>
        <taxon>Mollusca</taxon>
        <taxon>Gastropoda</taxon>
        <taxon>Heterobranchia</taxon>
        <taxon>Euthyneura</taxon>
        <taxon>Panpulmonata</taxon>
        <taxon>Hygrophila</taxon>
        <taxon>Lymnaeoidea</taxon>
        <taxon>Planorbidae</taxon>
        <taxon>Biomphalaria</taxon>
    </lineage>
</organism>
<dbReference type="VEuPathDB" id="VectorBase:BGLAX_048410"/>
<comment type="subcellular location">
    <subcellularLocation>
        <location evidence="1">Membrane</location>
        <topology evidence="1">Single-pass membrane protein</topology>
    </subcellularLocation>
</comment>
<dbReference type="AlphaFoldDB" id="A0A2C9KUP0"/>